<dbReference type="GO" id="GO:0030975">
    <property type="term" value="F:thiamine binding"/>
    <property type="evidence" value="ECO:0007669"/>
    <property type="project" value="TreeGrafter"/>
</dbReference>
<accession>A0A010RY30</accession>
<organism evidence="3 4">
    <name type="scientific">Pseudomonas fluorescens HK44</name>
    <dbReference type="NCBI Taxonomy" id="1042209"/>
    <lineage>
        <taxon>Bacteria</taxon>
        <taxon>Pseudomonadati</taxon>
        <taxon>Pseudomonadota</taxon>
        <taxon>Gammaproteobacteria</taxon>
        <taxon>Pseudomonadales</taxon>
        <taxon>Pseudomonadaceae</taxon>
        <taxon>Pseudomonas</taxon>
    </lineage>
</organism>
<dbReference type="HOGENOM" id="CLU_026974_3_0_6"/>
<dbReference type="Proteomes" id="UP000022611">
    <property type="component" value="Unassembled WGS sequence"/>
</dbReference>
<dbReference type="GO" id="GO:0015888">
    <property type="term" value="P:thiamine transport"/>
    <property type="evidence" value="ECO:0007669"/>
    <property type="project" value="TreeGrafter"/>
</dbReference>
<dbReference type="Gene3D" id="3.40.190.10">
    <property type="entry name" value="Periplasmic binding protein-like II"/>
    <property type="match status" value="2"/>
</dbReference>
<dbReference type="Pfam" id="PF13343">
    <property type="entry name" value="SBP_bac_6"/>
    <property type="match status" value="1"/>
</dbReference>
<evidence type="ECO:0000256" key="1">
    <source>
        <dbReference type="ARBA" id="ARBA00022729"/>
    </source>
</evidence>
<feature type="chain" id="PRO_5001457442" evidence="2">
    <location>
        <begin position="24"/>
        <end position="351"/>
    </location>
</feature>
<protein>
    <submittedName>
        <fullName evidence="3">ABC transporter substrate-binding protein</fullName>
    </submittedName>
</protein>
<dbReference type="PATRIC" id="fig|1042209.11.peg.4132"/>
<name>A0A010RY30_PSEFL</name>
<comment type="caution">
    <text evidence="3">The sequence shown here is derived from an EMBL/GenBank/DDBJ whole genome shotgun (WGS) entry which is preliminary data.</text>
</comment>
<dbReference type="SUPFAM" id="SSF53850">
    <property type="entry name" value="Periplasmic binding protein-like II"/>
    <property type="match status" value="1"/>
</dbReference>
<evidence type="ECO:0000313" key="4">
    <source>
        <dbReference type="Proteomes" id="UP000022611"/>
    </source>
</evidence>
<gene>
    <name evidence="3" type="ORF">HK44_008715</name>
</gene>
<dbReference type="GO" id="GO:0030288">
    <property type="term" value="C:outer membrane-bounded periplasmic space"/>
    <property type="evidence" value="ECO:0007669"/>
    <property type="project" value="TreeGrafter"/>
</dbReference>
<dbReference type="RefSeq" id="WP_019689996.1">
    <property type="nucleotide sequence ID" value="NZ_AFOY02000015.1"/>
</dbReference>
<sequence>MKKMLITSLLSSALSIAVPGAYAQPDLDALISAAKKEGAVNSLGMPDNWANWKDTWAEITQKYGLVHLDTDMSSGQEIAKFEAEKSNASGDIGDVGQSFGPIAVKKGVTQAYKPTNWDDIPAWAKDENGHWVVAYSGTISFISNNKLVKNPPKTWGDLLKGNYKVTVGEVGVSAQANSALLAAAIANGGNEKNLQPAYKLFAELAKQGRLSMTDASIANMEKGEVEVALLWDFTSLGYRDKIDPSLFTVSIPEDGSVSAGYSTLINKYAQHPNAAKLVREYIFSDAGQINLARGFARPIRSNVVLPQDVKDKMLSAEQYSNAKPIQDFVAWEATTKAIPRQWQEQVMIYNK</sequence>
<dbReference type="PANTHER" id="PTHR30006:SF2">
    <property type="entry name" value="ABC TRANSPORTER SUBSTRATE-BINDING PROTEIN"/>
    <property type="match status" value="1"/>
</dbReference>
<dbReference type="OrthoDB" id="305758at2"/>
<keyword evidence="1 2" id="KW-0732">Signal</keyword>
<dbReference type="EMBL" id="AFOY02000015">
    <property type="protein sequence ID" value="EXF93719.1"/>
    <property type="molecule type" value="Genomic_DNA"/>
</dbReference>
<dbReference type="AlphaFoldDB" id="A0A010RY30"/>
<dbReference type="eggNOG" id="COG1840">
    <property type="taxonomic scope" value="Bacteria"/>
</dbReference>
<dbReference type="GO" id="GO:0030976">
    <property type="term" value="F:thiamine pyrophosphate binding"/>
    <property type="evidence" value="ECO:0007669"/>
    <property type="project" value="TreeGrafter"/>
</dbReference>
<dbReference type="PANTHER" id="PTHR30006">
    <property type="entry name" value="THIAMINE-BINDING PERIPLASMIC PROTEIN-RELATED"/>
    <property type="match status" value="1"/>
</dbReference>
<feature type="signal peptide" evidence="2">
    <location>
        <begin position="1"/>
        <end position="23"/>
    </location>
</feature>
<reference evidence="3 4" key="1">
    <citation type="journal article" date="2011" name="J. Bacteriol.">
        <title>Draft genome sequence of the polycyclic aromatic hydrocarbon-degrading, genetically engineered bioluminescent bioreporter Pseudomonas fluorescens HK44.</title>
        <authorList>
            <person name="Chauhan A."/>
            <person name="Layton A.C."/>
            <person name="Williams D.E."/>
            <person name="Smartt A.E."/>
            <person name="Ripp S."/>
            <person name="Karpinets T.V."/>
            <person name="Brown S.D."/>
            <person name="Sayler G.S."/>
        </authorList>
    </citation>
    <scope>NUCLEOTIDE SEQUENCE [LARGE SCALE GENOMIC DNA]</scope>
    <source>
        <strain evidence="3 4">HK44</strain>
    </source>
</reference>
<evidence type="ECO:0000313" key="3">
    <source>
        <dbReference type="EMBL" id="EXF93719.1"/>
    </source>
</evidence>
<evidence type="ECO:0000256" key="2">
    <source>
        <dbReference type="SAM" id="SignalP"/>
    </source>
</evidence>
<proteinExistence type="predicted"/>